<sequence length="256" mass="29535">MGSYILCQVKRAENPYYIESIGLNIYSIEELCYYICQNLPLLDATILNERLAEWFKEELKLRRLAQKLLQLVQKEFTLGEFILPVLREINYLSNTEFRDLELKVKGLEEQPSPVRLKLKGDALVSHEKYIKAIEVYTATMALRKEANLGSQFLGSVYNNMGCAYARLFQMEEACDCFHHAYEELHTRATLKSYLYAVYMKSGEEAYEKAGEDLGIDPATRVEMDRQIASVGPVELPEHLDQALAEWTRAYHRNTGL</sequence>
<organism evidence="1 2">
    <name type="scientific">Wansuia hejianensis</name>
    <dbReference type="NCBI Taxonomy" id="2763667"/>
    <lineage>
        <taxon>Bacteria</taxon>
        <taxon>Bacillati</taxon>
        <taxon>Bacillota</taxon>
        <taxon>Clostridia</taxon>
        <taxon>Lachnospirales</taxon>
        <taxon>Lachnospiraceae</taxon>
        <taxon>Wansuia</taxon>
    </lineage>
</organism>
<name>A0A7G9GDF0_9FIRM</name>
<dbReference type="EMBL" id="CP060635">
    <property type="protein sequence ID" value="QNM08832.1"/>
    <property type="molecule type" value="Genomic_DNA"/>
</dbReference>
<reference evidence="1 2" key="1">
    <citation type="submission" date="2020-08" db="EMBL/GenBank/DDBJ databases">
        <authorList>
            <person name="Liu C."/>
            <person name="Sun Q."/>
        </authorList>
    </citation>
    <scope>NUCLEOTIDE SEQUENCE [LARGE SCALE GENOMIC DNA]</scope>
    <source>
        <strain evidence="1 2">NSJ-29</strain>
    </source>
</reference>
<accession>A0A7G9GDF0</accession>
<evidence type="ECO:0000313" key="1">
    <source>
        <dbReference type="EMBL" id="QNM08832.1"/>
    </source>
</evidence>
<evidence type="ECO:0000313" key="2">
    <source>
        <dbReference type="Proteomes" id="UP000515860"/>
    </source>
</evidence>
<proteinExistence type="predicted"/>
<evidence type="ECO:0008006" key="3">
    <source>
        <dbReference type="Google" id="ProtNLM"/>
    </source>
</evidence>
<dbReference type="RefSeq" id="WP_249328963.1">
    <property type="nucleotide sequence ID" value="NZ_CP060635.1"/>
</dbReference>
<dbReference type="KEGG" id="whj:H9Q79_00490"/>
<keyword evidence="2" id="KW-1185">Reference proteome</keyword>
<dbReference type="Proteomes" id="UP000515860">
    <property type="component" value="Chromosome"/>
</dbReference>
<gene>
    <name evidence="1" type="ORF">H9Q79_00490</name>
</gene>
<dbReference type="InterPro" id="IPR011990">
    <property type="entry name" value="TPR-like_helical_dom_sf"/>
</dbReference>
<dbReference type="AlphaFoldDB" id="A0A7G9GDF0"/>
<dbReference type="Gene3D" id="1.25.40.10">
    <property type="entry name" value="Tetratricopeptide repeat domain"/>
    <property type="match status" value="1"/>
</dbReference>
<dbReference type="SUPFAM" id="SSF48452">
    <property type="entry name" value="TPR-like"/>
    <property type="match status" value="1"/>
</dbReference>
<protein>
    <recommendedName>
        <fullName evidence="3">Tetratricopeptide repeat protein</fullName>
    </recommendedName>
</protein>